<keyword evidence="3" id="KW-1185">Reference proteome</keyword>
<name>A0A8T0VYJ7_PANVG</name>
<dbReference type="Proteomes" id="UP000823388">
    <property type="component" value="Chromosome 2K"/>
</dbReference>
<reference evidence="2" key="1">
    <citation type="submission" date="2020-05" db="EMBL/GenBank/DDBJ databases">
        <title>WGS assembly of Panicum virgatum.</title>
        <authorList>
            <person name="Lovell J.T."/>
            <person name="Jenkins J."/>
            <person name="Shu S."/>
            <person name="Juenger T.E."/>
            <person name="Schmutz J."/>
        </authorList>
    </citation>
    <scope>NUCLEOTIDE SEQUENCE</scope>
    <source>
        <strain evidence="2">AP13</strain>
    </source>
</reference>
<dbReference type="EMBL" id="CM029039">
    <property type="protein sequence ID" value="KAG2639527.1"/>
    <property type="molecule type" value="Genomic_DNA"/>
</dbReference>
<comment type="caution">
    <text evidence="2">The sequence shown here is derived from an EMBL/GenBank/DDBJ whole genome shotgun (WGS) entry which is preliminary data.</text>
</comment>
<feature type="region of interest" description="Disordered" evidence="1">
    <location>
        <begin position="39"/>
        <end position="80"/>
    </location>
</feature>
<gene>
    <name evidence="2" type="ORF">PVAP13_2KG007864</name>
</gene>
<evidence type="ECO:0000256" key="1">
    <source>
        <dbReference type="SAM" id="MobiDB-lite"/>
    </source>
</evidence>
<evidence type="ECO:0000313" key="2">
    <source>
        <dbReference type="EMBL" id="KAG2639527.1"/>
    </source>
</evidence>
<proteinExistence type="predicted"/>
<accession>A0A8T0VYJ7</accession>
<evidence type="ECO:0000313" key="3">
    <source>
        <dbReference type="Proteomes" id="UP000823388"/>
    </source>
</evidence>
<feature type="compositionally biased region" description="Basic and acidic residues" evidence="1">
    <location>
        <begin position="66"/>
        <end position="80"/>
    </location>
</feature>
<sequence>MLQQLNILRKFMYKCYSMLDTFICRVPKKRRTKKIMAFGSADPEEQPRTGTGFLHASKTTGSKMNLDSEKNLSDCRMNNE</sequence>
<organism evidence="2 3">
    <name type="scientific">Panicum virgatum</name>
    <name type="common">Blackwell switchgrass</name>
    <dbReference type="NCBI Taxonomy" id="38727"/>
    <lineage>
        <taxon>Eukaryota</taxon>
        <taxon>Viridiplantae</taxon>
        <taxon>Streptophyta</taxon>
        <taxon>Embryophyta</taxon>
        <taxon>Tracheophyta</taxon>
        <taxon>Spermatophyta</taxon>
        <taxon>Magnoliopsida</taxon>
        <taxon>Liliopsida</taxon>
        <taxon>Poales</taxon>
        <taxon>Poaceae</taxon>
        <taxon>PACMAD clade</taxon>
        <taxon>Panicoideae</taxon>
        <taxon>Panicodae</taxon>
        <taxon>Paniceae</taxon>
        <taxon>Panicinae</taxon>
        <taxon>Panicum</taxon>
        <taxon>Panicum sect. Hiantes</taxon>
    </lineage>
</organism>
<protein>
    <submittedName>
        <fullName evidence="2">Uncharacterized protein</fullName>
    </submittedName>
</protein>
<dbReference type="AlphaFoldDB" id="A0A8T0VYJ7"/>